<dbReference type="EMBL" id="VIWO01000003">
    <property type="protein sequence ID" value="TWF41610.1"/>
    <property type="molecule type" value="Genomic_DNA"/>
</dbReference>
<dbReference type="AlphaFoldDB" id="A0A561PU29"/>
<name>A0A561PU29_9BACT</name>
<dbReference type="OrthoDB" id="653307at2"/>
<evidence type="ECO:0000313" key="2">
    <source>
        <dbReference type="Proteomes" id="UP000320811"/>
    </source>
</evidence>
<proteinExistence type="predicted"/>
<reference evidence="1 2" key="1">
    <citation type="submission" date="2019-06" db="EMBL/GenBank/DDBJ databases">
        <title>Sorghum-associated microbial communities from plants grown in Nebraska, USA.</title>
        <authorList>
            <person name="Schachtman D."/>
        </authorList>
    </citation>
    <scope>NUCLEOTIDE SEQUENCE [LARGE SCALE GENOMIC DNA]</scope>
    <source>
        <strain evidence="1 2">1209</strain>
    </source>
</reference>
<dbReference type="Proteomes" id="UP000320811">
    <property type="component" value="Unassembled WGS sequence"/>
</dbReference>
<protein>
    <submittedName>
        <fullName evidence="1">Uncharacterized protein</fullName>
    </submittedName>
</protein>
<gene>
    <name evidence="1" type="ORF">FHW36_103414</name>
</gene>
<dbReference type="InterPro" id="IPR046271">
    <property type="entry name" value="DUF6304"/>
</dbReference>
<sequence>MTFPVIYTDSTGTVHTQFTSDGAMLRVPIRDITFTGSNFDSLEKDDPAPLPPGITLDPFQYVTNCTFQITIPIKMRIAQATATAALTIRLLLRSGIQARYDQCSLTIDGLNTYTLPDGGGEFTMEGILSQLQKLLPQNAAFQCCYYCAFSHYHPLGNDTFGGMNCYRYLKKEILGVSNKHELMELAHLHRQQIPNTQETWHCSEFTEATPDVWRYI</sequence>
<keyword evidence="2" id="KW-1185">Reference proteome</keyword>
<accession>A0A561PU29</accession>
<comment type="caution">
    <text evidence="1">The sequence shown here is derived from an EMBL/GenBank/DDBJ whole genome shotgun (WGS) entry which is preliminary data.</text>
</comment>
<dbReference type="RefSeq" id="WP_145669795.1">
    <property type="nucleotide sequence ID" value="NZ_VIWO01000003.1"/>
</dbReference>
<evidence type="ECO:0000313" key="1">
    <source>
        <dbReference type="EMBL" id="TWF41610.1"/>
    </source>
</evidence>
<dbReference type="Pfam" id="PF19822">
    <property type="entry name" value="DUF6304"/>
    <property type="match status" value="1"/>
</dbReference>
<organism evidence="1 2">
    <name type="scientific">Chitinophaga polysaccharea</name>
    <dbReference type="NCBI Taxonomy" id="1293035"/>
    <lineage>
        <taxon>Bacteria</taxon>
        <taxon>Pseudomonadati</taxon>
        <taxon>Bacteroidota</taxon>
        <taxon>Chitinophagia</taxon>
        <taxon>Chitinophagales</taxon>
        <taxon>Chitinophagaceae</taxon>
        <taxon>Chitinophaga</taxon>
    </lineage>
</organism>